<dbReference type="Pfam" id="PF13115">
    <property type="entry name" value="YtkA"/>
    <property type="match status" value="1"/>
</dbReference>
<dbReference type="InterPro" id="IPR014755">
    <property type="entry name" value="Cu-Rt/internalin_Ig-like"/>
</dbReference>
<dbReference type="SUPFAM" id="SSF81296">
    <property type="entry name" value="E set domains"/>
    <property type="match status" value="1"/>
</dbReference>
<feature type="transmembrane region" description="Helical" evidence="9">
    <location>
        <begin position="411"/>
        <end position="430"/>
    </location>
</feature>
<feature type="transmembrane region" description="Helical" evidence="9">
    <location>
        <begin position="241"/>
        <end position="260"/>
    </location>
</feature>
<keyword evidence="6 9" id="KW-1133">Transmembrane helix</keyword>
<keyword evidence="4" id="KW-0479">Metal-binding</keyword>
<feature type="transmembrane region" description="Helical" evidence="9">
    <location>
        <begin position="377"/>
        <end position="399"/>
    </location>
</feature>
<dbReference type="Pfam" id="PF04234">
    <property type="entry name" value="CopC"/>
    <property type="match status" value="1"/>
</dbReference>
<evidence type="ECO:0000256" key="1">
    <source>
        <dbReference type="ARBA" id="ARBA00004651"/>
    </source>
</evidence>
<evidence type="ECO:0000259" key="11">
    <source>
        <dbReference type="Pfam" id="PF05425"/>
    </source>
</evidence>
<dbReference type="InterPro" id="IPR014756">
    <property type="entry name" value="Ig_E-set"/>
</dbReference>
<evidence type="ECO:0000313" key="14">
    <source>
        <dbReference type="Proteomes" id="UP001523262"/>
    </source>
</evidence>
<dbReference type="EMBL" id="JAMQCR010000001">
    <property type="protein sequence ID" value="MCM2532501.1"/>
    <property type="molecule type" value="Genomic_DNA"/>
</dbReference>
<keyword evidence="14" id="KW-1185">Reference proteome</keyword>
<comment type="caution">
    <text evidence="13">The sequence shown here is derived from an EMBL/GenBank/DDBJ whole genome shotgun (WGS) entry which is preliminary data.</text>
</comment>
<evidence type="ECO:0000259" key="12">
    <source>
        <dbReference type="Pfam" id="PF13115"/>
    </source>
</evidence>
<dbReference type="PANTHER" id="PTHR34820">
    <property type="entry name" value="INNER MEMBRANE PROTEIN YEBZ"/>
    <property type="match status" value="1"/>
</dbReference>
<evidence type="ECO:0000256" key="4">
    <source>
        <dbReference type="ARBA" id="ARBA00022723"/>
    </source>
</evidence>
<name>A0ABT0W849_9BACI</name>
<dbReference type="InterPro" id="IPR008457">
    <property type="entry name" value="Cu-R_CopD_dom"/>
</dbReference>
<feature type="domain" description="Copper resistance protein D" evidence="11">
    <location>
        <begin position="337"/>
        <end position="430"/>
    </location>
</feature>
<keyword evidence="2" id="KW-1003">Cell membrane</keyword>
<evidence type="ECO:0000256" key="9">
    <source>
        <dbReference type="SAM" id="Phobius"/>
    </source>
</evidence>
<dbReference type="Proteomes" id="UP001523262">
    <property type="component" value="Unassembled WGS sequence"/>
</dbReference>
<keyword evidence="5" id="KW-0732">Signal</keyword>
<organism evidence="13 14">
    <name type="scientific">Neobacillus pocheonensis</name>
    <dbReference type="NCBI Taxonomy" id="363869"/>
    <lineage>
        <taxon>Bacteria</taxon>
        <taxon>Bacillati</taxon>
        <taxon>Bacillota</taxon>
        <taxon>Bacilli</taxon>
        <taxon>Bacillales</taxon>
        <taxon>Bacillaceae</taxon>
        <taxon>Neobacillus</taxon>
    </lineage>
</organism>
<feature type="transmembrane region" description="Helical" evidence="9">
    <location>
        <begin position="306"/>
        <end position="325"/>
    </location>
</feature>
<dbReference type="PANTHER" id="PTHR34820:SF4">
    <property type="entry name" value="INNER MEMBRANE PROTEIN YEBZ"/>
    <property type="match status" value="1"/>
</dbReference>
<reference evidence="13 14" key="1">
    <citation type="submission" date="2022-06" db="EMBL/GenBank/DDBJ databases">
        <authorList>
            <person name="Jeon C.O."/>
        </authorList>
    </citation>
    <scope>NUCLEOTIDE SEQUENCE [LARGE SCALE GENOMIC DNA]</scope>
    <source>
        <strain evidence="13 14">KCTC 13943</strain>
    </source>
</reference>
<evidence type="ECO:0000259" key="10">
    <source>
        <dbReference type="Pfam" id="PF04234"/>
    </source>
</evidence>
<gene>
    <name evidence="13" type="ORF">NDK43_09025</name>
</gene>
<evidence type="ECO:0000256" key="6">
    <source>
        <dbReference type="ARBA" id="ARBA00022989"/>
    </source>
</evidence>
<feature type="transmembrane region" description="Helical" evidence="9">
    <location>
        <begin position="267"/>
        <end position="286"/>
    </location>
</feature>
<keyword evidence="8 9" id="KW-0472">Membrane</keyword>
<feature type="domain" description="YtkA-like" evidence="12">
    <location>
        <begin position="461"/>
        <end position="531"/>
    </location>
</feature>
<sequence length="551" mass="61609">MNSRKNVSIVISVICLILFSFPTFISAHAYIVKSSPLDNEMLKQSPRKVSIQFDETIQPVNNSIQVYDAEGKRVDQKDGRINAKNSTILECGLTPNLPNGTYRIQWKVISNDGHPVQGVMPFQIGSGNKNKDGSTVRQVTKGYTPHLDLIIIRWIQYFSNACYVGVLFFYLFVLPIELVDNVFVKNTLSKLIKFAFLFLLLSIFFSLPLMATVELSTSWGNVLNIQTLKDMITNTTFGKAWIIQVDGLFFLSILTYLISVKQFNKPFFVWTSFILAIGLLLTKALTSHAASLTNPLLNVGMDFFHLLSASIWLGSLIVLAALIPLSRKLDTKKIYIEMIRRFSKWGIIIIFVLTITGVFGSFLYIPNLQSLVYTDYGRILSGKIILLVIMIIFASRNFIKGKRNSEKGLSTSLWGELGTGMIVLILSVILTNLPTAMASPGPVNVTKTVENGNRVTLHITPNIIGENTYEVSLKNRNGQSMKGIDQVTLTFTSLEMNMGEDTITLSKVKDGIYKAKGLDFNMASRWKVHVHILAKDLETMDTEIQCIVGSQ</sequence>
<evidence type="ECO:0000313" key="13">
    <source>
        <dbReference type="EMBL" id="MCM2532501.1"/>
    </source>
</evidence>
<comment type="subcellular location">
    <subcellularLocation>
        <location evidence="1">Cell membrane</location>
        <topology evidence="1">Multi-pass membrane protein</topology>
    </subcellularLocation>
</comment>
<keyword evidence="3 9" id="KW-0812">Transmembrane</keyword>
<evidence type="ECO:0000256" key="8">
    <source>
        <dbReference type="ARBA" id="ARBA00023136"/>
    </source>
</evidence>
<evidence type="ECO:0000256" key="3">
    <source>
        <dbReference type="ARBA" id="ARBA00022692"/>
    </source>
</evidence>
<evidence type="ECO:0000256" key="7">
    <source>
        <dbReference type="ARBA" id="ARBA00023008"/>
    </source>
</evidence>
<feature type="transmembrane region" description="Helical" evidence="9">
    <location>
        <begin position="191"/>
        <end position="211"/>
    </location>
</feature>
<evidence type="ECO:0000256" key="5">
    <source>
        <dbReference type="ARBA" id="ARBA00022729"/>
    </source>
</evidence>
<proteinExistence type="predicted"/>
<dbReference type="Pfam" id="PF05425">
    <property type="entry name" value="CopD"/>
    <property type="match status" value="1"/>
</dbReference>
<feature type="domain" description="CopC" evidence="10">
    <location>
        <begin position="28"/>
        <end position="124"/>
    </location>
</feature>
<dbReference type="Gene3D" id="2.60.40.1220">
    <property type="match status" value="1"/>
</dbReference>
<dbReference type="InterPro" id="IPR032693">
    <property type="entry name" value="YtkA-like_dom"/>
</dbReference>
<accession>A0ABT0W849</accession>
<evidence type="ECO:0000256" key="2">
    <source>
        <dbReference type="ARBA" id="ARBA00022475"/>
    </source>
</evidence>
<dbReference type="InterPro" id="IPR032694">
    <property type="entry name" value="CopC/D"/>
</dbReference>
<feature type="transmembrane region" description="Helical" evidence="9">
    <location>
        <begin position="345"/>
        <end position="365"/>
    </location>
</feature>
<feature type="transmembrane region" description="Helical" evidence="9">
    <location>
        <begin position="157"/>
        <end position="179"/>
    </location>
</feature>
<dbReference type="InterPro" id="IPR007348">
    <property type="entry name" value="CopC_dom"/>
</dbReference>
<keyword evidence="7" id="KW-0186">Copper</keyword>
<protein>
    <submittedName>
        <fullName evidence="13">Copper resistance CopC/CopD family protein</fullName>
    </submittedName>
</protein>